<protein>
    <submittedName>
        <fullName evidence="7">TetR/AcrR family transcriptional regulator</fullName>
    </submittedName>
</protein>
<evidence type="ECO:0000313" key="7">
    <source>
        <dbReference type="EMBL" id="MDC2961410.1"/>
    </source>
</evidence>
<keyword evidence="3" id="KW-0804">Transcription</keyword>
<evidence type="ECO:0000313" key="8">
    <source>
        <dbReference type="Proteomes" id="UP001221328"/>
    </source>
</evidence>
<feature type="compositionally biased region" description="Polar residues" evidence="5">
    <location>
        <begin position="1"/>
        <end position="19"/>
    </location>
</feature>
<dbReference type="PROSITE" id="PS50977">
    <property type="entry name" value="HTH_TETR_2"/>
    <property type="match status" value="1"/>
</dbReference>
<feature type="region of interest" description="Disordered" evidence="5">
    <location>
        <begin position="1"/>
        <end position="20"/>
    </location>
</feature>
<gene>
    <name evidence="7" type="ORF">PO587_44005</name>
</gene>
<comment type="caution">
    <text evidence="7">The sequence shown here is derived from an EMBL/GenBank/DDBJ whole genome shotgun (WGS) entry which is preliminary data.</text>
</comment>
<dbReference type="SUPFAM" id="SSF46689">
    <property type="entry name" value="Homeodomain-like"/>
    <property type="match status" value="1"/>
</dbReference>
<dbReference type="PANTHER" id="PTHR30055:SF234">
    <property type="entry name" value="HTH-TYPE TRANSCRIPTIONAL REGULATOR BETI"/>
    <property type="match status" value="1"/>
</dbReference>
<evidence type="ECO:0000256" key="1">
    <source>
        <dbReference type="ARBA" id="ARBA00023015"/>
    </source>
</evidence>
<dbReference type="EMBL" id="JAQOSK010000036">
    <property type="protein sequence ID" value="MDC2961410.1"/>
    <property type="molecule type" value="Genomic_DNA"/>
</dbReference>
<sequence>MATRTGTSAGVSTGRSNQKMRTRTAIVDAARQLIGTGGEVTMPAIARAALVSEATAYRYFPDLPSLISEALAGVWPPPADALAPVADSADPVERIAFACEFLLRGILARQGAVRAMISATIIRPETVTNRPGVRFGLIDHALLPLEDTLARTDPEAFAQLKRDLAVVVSAEALFTLTDLCGLGPEEAVASAVRTARRLTKAAVREMQ</sequence>
<evidence type="ECO:0000256" key="3">
    <source>
        <dbReference type="ARBA" id="ARBA00023163"/>
    </source>
</evidence>
<dbReference type="Pfam" id="PF00440">
    <property type="entry name" value="TetR_N"/>
    <property type="match status" value="1"/>
</dbReference>
<feature type="DNA-binding region" description="H-T-H motif" evidence="4">
    <location>
        <begin position="41"/>
        <end position="60"/>
    </location>
</feature>
<keyword evidence="1" id="KW-0805">Transcription regulation</keyword>
<name>A0ABT5G942_9ACTN</name>
<feature type="domain" description="HTH tetR-type" evidence="6">
    <location>
        <begin position="20"/>
        <end position="78"/>
    </location>
</feature>
<accession>A0ABT5G942</accession>
<dbReference type="InterPro" id="IPR009057">
    <property type="entry name" value="Homeodomain-like_sf"/>
</dbReference>
<keyword evidence="8" id="KW-1185">Reference proteome</keyword>
<evidence type="ECO:0000256" key="4">
    <source>
        <dbReference type="PROSITE-ProRule" id="PRU00335"/>
    </source>
</evidence>
<organism evidence="7 8">
    <name type="scientific">Streptomyces gilvifuscus</name>
    <dbReference type="NCBI Taxonomy" id="1550617"/>
    <lineage>
        <taxon>Bacteria</taxon>
        <taxon>Bacillati</taxon>
        <taxon>Actinomycetota</taxon>
        <taxon>Actinomycetes</taxon>
        <taxon>Kitasatosporales</taxon>
        <taxon>Streptomycetaceae</taxon>
        <taxon>Streptomyces</taxon>
    </lineage>
</organism>
<dbReference type="RefSeq" id="WP_272179230.1">
    <property type="nucleotide sequence ID" value="NZ_JAQOSK010000036.1"/>
</dbReference>
<proteinExistence type="predicted"/>
<dbReference type="PANTHER" id="PTHR30055">
    <property type="entry name" value="HTH-TYPE TRANSCRIPTIONAL REGULATOR RUTR"/>
    <property type="match status" value="1"/>
</dbReference>
<reference evidence="7 8" key="1">
    <citation type="journal article" date="2015" name="Int. J. Syst. Evol. Microbiol.">
        <title>Streptomyces gilvifuscus sp. nov., an actinomycete that produces antibacterial compounds isolated from soil.</title>
        <authorList>
            <person name="Nguyen T.M."/>
            <person name="Kim J."/>
        </authorList>
    </citation>
    <scope>NUCLEOTIDE SEQUENCE [LARGE SCALE GENOMIC DNA]</scope>
    <source>
        <strain evidence="7 8">T113</strain>
    </source>
</reference>
<dbReference type="InterPro" id="IPR001647">
    <property type="entry name" value="HTH_TetR"/>
</dbReference>
<dbReference type="Gene3D" id="1.10.357.10">
    <property type="entry name" value="Tetracycline Repressor, domain 2"/>
    <property type="match status" value="1"/>
</dbReference>
<keyword evidence="2 4" id="KW-0238">DNA-binding</keyword>
<dbReference type="InterPro" id="IPR050109">
    <property type="entry name" value="HTH-type_TetR-like_transc_reg"/>
</dbReference>
<evidence type="ECO:0000256" key="2">
    <source>
        <dbReference type="ARBA" id="ARBA00023125"/>
    </source>
</evidence>
<dbReference type="Proteomes" id="UP001221328">
    <property type="component" value="Unassembled WGS sequence"/>
</dbReference>
<evidence type="ECO:0000256" key="5">
    <source>
        <dbReference type="SAM" id="MobiDB-lite"/>
    </source>
</evidence>
<evidence type="ECO:0000259" key="6">
    <source>
        <dbReference type="PROSITE" id="PS50977"/>
    </source>
</evidence>